<keyword evidence="2" id="KW-1133">Transmembrane helix</keyword>
<dbReference type="Gene3D" id="2.10.50.10">
    <property type="entry name" value="Tumor Necrosis Factor Receptor, subunit A, domain 2"/>
    <property type="match status" value="1"/>
</dbReference>
<dbReference type="OMA" id="YLFKQPF"/>
<reference evidence="5" key="2">
    <citation type="submission" date="2025-09" db="UniProtKB">
        <authorList>
            <consortium name="Ensembl"/>
        </authorList>
    </citation>
    <scope>IDENTIFICATION</scope>
</reference>
<feature type="region of interest" description="Disordered" evidence="1">
    <location>
        <begin position="216"/>
        <end position="246"/>
    </location>
</feature>
<dbReference type="GO" id="GO:0038023">
    <property type="term" value="F:signaling receptor activity"/>
    <property type="evidence" value="ECO:0007669"/>
    <property type="project" value="Ensembl"/>
</dbReference>
<dbReference type="InterPro" id="IPR001368">
    <property type="entry name" value="TNFR/NGFR_Cys_rich_reg"/>
</dbReference>
<evidence type="ECO:0000256" key="1">
    <source>
        <dbReference type="SAM" id="MobiDB-lite"/>
    </source>
</evidence>
<keyword evidence="6" id="KW-1185">Reference proteome</keyword>
<feature type="domain" description="TNFR-Cys" evidence="4">
    <location>
        <begin position="31"/>
        <end position="66"/>
    </location>
</feature>
<name>A0A8D0DWE5_SALMN</name>
<keyword evidence="2" id="KW-0472">Membrane</keyword>
<feature type="transmembrane region" description="Helical" evidence="2">
    <location>
        <begin position="168"/>
        <end position="190"/>
    </location>
</feature>
<feature type="compositionally biased region" description="Basic and acidic residues" evidence="1">
    <location>
        <begin position="233"/>
        <end position="246"/>
    </location>
</feature>
<dbReference type="GeneTree" id="ENSGT00730000111279"/>
<dbReference type="Proteomes" id="UP000694421">
    <property type="component" value="Unplaced"/>
</dbReference>
<dbReference type="Ensembl" id="ENSSMRT00000026524.1">
    <property type="protein sequence ID" value="ENSSMRP00000022681.1"/>
    <property type="gene ID" value="ENSSMRG00000017612.1"/>
</dbReference>
<evidence type="ECO:0000313" key="5">
    <source>
        <dbReference type="Ensembl" id="ENSSMRP00000022681.1"/>
    </source>
</evidence>
<feature type="domain" description="TNFR-Cys" evidence="4">
    <location>
        <begin position="100"/>
        <end position="136"/>
    </location>
</feature>
<dbReference type="SMART" id="SM00208">
    <property type="entry name" value="TNFR"/>
    <property type="match status" value="2"/>
</dbReference>
<feature type="compositionally biased region" description="Pro residues" evidence="1">
    <location>
        <begin position="140"/>
        <end position="150"/>
    </location>
</feature>
<dbReference type="AlphaFoldDB" id="A0A8D0DWE5"/>
<sequence>MGCHHRRGPAFLVLLLLLSARIGRLSGHSVCPKGSFSYSGRCAVCKVCTAIQRQTRPCGGTLDAECACKAGYQCGEHGECGSCECAAGQERDGDGECRGCPEGKYNDQKTGRCKPWNPCPPSQVEEPGTKTRDVICRPPSGGPSQPPGPPNVAATQAPGAGSLGSLPLSATLVVALLLGVLVFLLACVVFRTQAQGSCPATILKAPLRQLAQEVDDSSCRYPEEEQGGSGEATRMKTEQLLLEDHP</sequence>
<evidence type="ECO:0000256" key="2">
    <source>
        <dbReference type="SAM" id="Phobius"/>
    </source>
</evidence>
<feature type="region of interest" description="Disordered" evidence="1">
    <location>
        <begin position="121"/>
        <end position="156"/>
    </location>
</feature>
<dbReference type="Pfam" id="PF00020">
    <property type="entry name" value="TNFR_c6"/>
    <property type="match status" value="1"/>
</dbReference>
<dbReference type="PANTHER" id="PTHR47139:SF1">
    <property type="entry name" value="TUMOR NECROSIS FACTOR RECEPTOR SUPERFAMILY MEMBER 9"/>
    <property type="match status" value="1"/>
</dbReference>
<feature type="chain" id="PRO_5034470363" evidence="3">
    <location>
        <begin position="28"/>
        <end position="246"/>
    </location>
</feature>
<accession>A0A8D0DWE5</accession>
<dbReference type="GO" id="GO:0033084">
    <property type="term" value="P:regulation of immature T cell proliferation in thymus"/>
    <property type="evidence" value="ECO:0007669"/>
    <property type="project" value="Ensembl"/>
</dbReference>
<evidence type="ECO:0000256" key="3">
    <source>
        <dbReference type="SAM" id="SignalP"/>
    </source>
</evidence>
<keyword evidence="2" id="KW-0812">Transmembrane</keyword>
<evidence type="ECO:0000313" key="6">
    <source>
        <dbReference type="Proteomes" id="UP000694421"/>
    </source>
</evidence>
<organism evidence="5 6">
    <name type="scientific">Salvator merianae</name>
    <name type="common">Argentine black and white tegu</name>
    <name type="synonym">Tupinambis merianae</name>
    <dbReference type="NCBI Taxonomy" id="96440"/>
    <lineage>
        <taxon>Eukaryota</taxon>
        <taxon>Metazoa</taxon>
        <taxon>Chordata</taxon>
        <taxon>Craniata</taxon>
        <taxon>Vertebrata</taxon>
        <taxon>Euteleostomi</taxon>
        <taxon>Lepidosauria</taxon>
        <taxon>Squamata</taxon>
        <taxon>Bifurcata</taxon>
        <taxon>Unidentata</taxon>
        <taxon>Episquamata</taxon>
        <taxon>Laterata</taxon>
        <taxon>Teiioidea</taxon>
        <taxon>Teiidae</taxon>
        <taxon>Salvator</taxon>
    </lineage>
</organism>
<feature type="signal peptide" evidence="3">
    <location>
        <begin position="1"/>
        <end position="27"/>
    </location>
</feature>
<keyword evidence="3" id="KW-0732">Signal</keyword>
<proteinExistence type="predicted"/>
<dbReference type="PANTHER" id="PTHR47139">
    <property type="entry name" value="TUMOR NECROSIS FACTOR RECEPTOR SUPERFAMILY MEMBER 9"/>
    <property type="match status" value="1"/>
</dbReference>
<reference evidence="5" key="1">
    <citation type="submission" date="2025-08" db="UniProtKB">
        <authorList>
            <consortium name="Ensembl"/>
        </authorList>
    </citation>
    <scope>IDENTIFICATION</scope>
</reference>
<protein>
    <submittedName>
        <fullName evidence="5">TNF receptor superfamily member 9</fullName>
    </submittedName>
</protein>
<evidence type="ECO:0000259" key="4">
    <source>
        <dbReference type="SMART" id="SM00208"/>
    </source>
</evidence>